<dbReference type="AlphaFoldDB" id="A0A0K6GB62"/>
<evidence type="ECO:0000256" key="8">
    <source>
        <dbReference type="ARBA" id="ARBA00022729"/>
    </source>
</evidence>
<evidence type="ECO:0000256" key="11">
    <source>
        <dbReference type="ARBA" id="ARBA00023157"/>
    </source>
</evidence>
<feature type="chain" id="PRO_5035545493" description="CFEM domain-containing protein" evidence="14">
    <location>
        <begin position="17"/>
        <end position="141"/>
    </location>
</feature>
<comment type="subcellular location">
    <subcellularLocation>
        <location evidence="1">Cell membrane</location>
        <topology evidence="1">Lipid-anchor</topology>
        <topology evidence="1">GPI-anchor</topology>
    </subcellularLocation>
    <subcellularLocation>
        <location evidence="2">Secreted</location>
    </subcellularLocation>
</comment>
<reference evidence="16" key="2">
    <citation type="submission" date="2021-01" db="EMBL/GenBank/DDBJ databases">
        <authorList>
            <person name="Kaushik A."/>
        </authorList>
    </citation>
    <scope>NUCLEOTIDE SEQUENCE</scope>
    <source>
        <strain evidence="16">AG2-2IIIB</strain>
    </source>
</reference>
<comment type="similarity">
    <text evidence="3">Belongs to the RBT5 family.</text>
</comment>
<dbReference type="Proteomes" id="UP000663843">
    <property type="component" value="Unassembled WGS sequence"/>
</dbReference>
<evidence type="ECO:0000256" key="13">
    <source>
        <dbReference type="ARBA" id="ARBA00023288"/>
    </source>
</evidence>
<evidence type="ECO:0000256" key="3">
    <source>
        <dbReference type="ARBA" id="ARBA00010031"/>
    </source>
</evidence>
<dbReference type="PANTHER" id="PTHR37928">
    <property type="entry name" value="CFEM DOMAIN PROTEIN (AFU_ORTHOLOGUE AFUA_6G14090)"/>
    <property type="match status" value="1"/>
</dbReference>
<dbReference type="GO" id="GO:0005576">
    <property type="term" value="C:extracellular region"/>
    <property type="evidence" value="ECO:0007669"/>
    <property type="project" value="UniProtKB-SubCell"/>
</dbReference>
<accession>A0A0K6GB62</accession>
<keyword evidence="13" id="KW-0449">Lipoprotein</keyword>
<evidence type="ECO:0000313" key="18">
    <source>
        <dbReference type="Proteomes" id="UP000044841"/>
    </source>
</evidence>
<evidence type="ECO:0000313" key="16">
    <source>
        <dbReference type="EMBL" id="CAE6537789.1"/>
    </source>
</evidence>
<keyword evidence="11" id="KW-1015">Disulfide bond</keyword>
<feature type="signal peptide" evidence="14">
    <location>
        <begin position="1"/>
        <end position="16"/>
    </location>
</feature>
<evidence type="ECO:0000313" key="17">
    <source>
        <dbReference type="EMBL" id="CUA75599.1"/>
    </source>
</evidence>
<dbReference type="PROSITE" id="PS52012">
    <property type="entry name" value="CFEM"/>
    <property type="match status" value="1"/>
</dbReference>
<dbReference type="InterPro" id="IPR008427">
    <property type="entry name" value="Extracellular_membr_CFEM_dom"/>
</dbReference>
<dbReference type="GO" id="GO:0046872">
    <property type="term" value="F:metal ion binding"/>
    <property type="evidence" value="ECO:0007669"/>
    <property type="project" value="UniProtKB-KW"/>
</dbReference>
<evidence type="ECO:0000256" key="1">
    <source>
        <dbReference type="ARBA" id="ARBA00004609"/>
    </source>
</evidence>
<keyword evidence="6" id="KW-0349">Heme</keyword>
<keyword evidence="5" id="KW-0964">Secreted</keyword>
<evidence type="ECO:0000256" key="14">
    <source>
        <dbReference type="SAM" id="SignalP"/>
    </source>
</evidence>
<evidence type="ECO:0000256" key="9">
    <source>
        <dbReference type="ARBA" id="ARBA00023004"/>
    </source>
</evidence>
<keyword evidence="4" id="KW-1003">Cell membrane</keyword>
<reference evidence="17 18" key="1">
    <citation type="submission" date="2015-07" db="EMBL/GenBank/DDBJ databases">
        <authorList>
            <person name="Noorani M."/>
        </authorList>
    </citation>
    <scope>NUCLEOTIDE SEQUENCE [LARGE SCALE GENOMIC DNA]</scope>
    <source>
        <strain evidence="17">BBA 69670</strain>
    </source>
</reference>
<evidence type="ECO:0000256" key="5">
    <source>
        <dbReference type="ARBA" id="ARBA00022525"/>
    </source>
</evidence>
<evidence type="ECO:0000256" key="12">
    <source>
        <dbReference type="ARBA" id="ARBA00023180"/>
    </source>
</evidence>
<evidence type="ECO:0000256" key="10">
    <source>
        <dbReference type="ARBA" id="ARBA00023136"/>
    </source>
</evidence>
<keyword evidence="7" id="KW-0479">Metal-binding</keyword>
<keyword evidence="10" id="KW-0472">Membrane</keyword>
<dbReference type="Proteomes" id="UP000044841">
    <property type="component" value="Unassembled WGS sequence"/>
</dbReference>
<evidence type="ECO:0000256" key="6">
    <source>
        <dbReference type="ARBA" id="ARBA00022617"/>
    </source>
</evidence>
<organism evidence="17 18">
    <name type="scientific">Rhizoctonia solani</name>
    <dbReference type="NCBI Taxonomy" id="456999"/>
    <lineage>
        <taxon>Eukaryota</taxon>
        <taxon>Fungi</taxon>
        <taxon>Dikarya</taxon>
        <taxon>Basidiomycota</taxon>
        <taxon>Agaricomycotina</taxon>
        <taxon>Agaricomycetes</taxon>
        <taxon>Cantharellales</taxon>
        <taxon>Ceratobasidiaceae</taxon>
        <taxon>Rhizoctonia</taxon>
    </lineage>
</organism>
<dbReference type="PANTHER" id="PTHR37928:SF2">
    <property type="entry name" value="GPI ANCHORED CFEM DOMAIN PROTEIN (AFU_ORTHOLOGUE AFUA_6G10580)"/>
    <property type="match status" value="1"/>
</dbReference>
<evidence type="ECO:0000256" key="4">
    <source>
        <dbReference type="ARBA" id="ARBA00022475"/>
    </source>
</evidence>
<evidence type="ECO:0000259" key="15">
    <source>
        <dbReference type="PROSITE" id="PS52012"/>
    </source>
</evidence>
<dbReference type="InterPro" id="IPR051735">
    <property type="entry name" value="CFEM_domain"/>
</dbReference>
<dbReference type="GO" id="GO:0005886">
    <property type="term" value="C:plasma membrane"/>
    <property type="evidence" value="ECO:0007669"/>
    <property type="project" value="UniProtKB-SubCell"/>
</dbReference>
<dbReference type="EMBL" id="CAJMWT010009285">
    <property type="protein sequence ID" value="CAE6537789.1"/>
    <property type="molecule type" value="Genomic_DNA"/>
</dbReference>
<proteinExistence type="inferred from homology"/>
<name>A0A0K6GB62_9AGAM</name>
<feature type="domain" description="CFEM" evidence="15">
    <location>
        <begin position="1"/>
        <end position="109"/>
    </location>
</feature>
<keyword evidence="12" id="KW-0325">Glycoprotein</keyword>
<evidence type="ECO:0000256" key="7">
    <source>
        <dbReference type="ARBA" id="ARBA00022723"/>
    </source>
</evidence>
<dbReference type="EMBL" id="CYGV01001578">
    <property type="protein sequence ID" value="CUA75599.1"/>
    <property type="molecule type" value="Genomic_DNA"/>
</dbReference>
<keyword evidence="8 14" id="KW-0732">Signal</keyword>
<keyword evidence="18" id="KW-1185">Reference proteome</keyword>
<protein>
    <recommendedName>
        <fullName evidence="15">CFEM domain-containing protein</fullName>
    </recommendedName>
</protein>
<evidence type="ECO:0000256" key="2">
    <source>
        <dbReference type="ARBA" id="ARBA00004613"/>
    </source>
</evidence>
<sequence>MRVSVVLVALAAVASASTLSRRQYPSCAMTCAQSADYDGCSPTNNTCMCKSQKFVDSMTSCLDKTCSGDDLAKSKEISNAICVAAGVTLPSSSTATATATGAAASTSASSSSSTSSNSAINLSGSPMVGALAAVAGVVFAL</sequence>
<keyword evidence="9" id="KW-0408">Iron</keyword>
<gene>
    <name evidence="16" type="ORF">RDB_LOCUS189792</name>
    <name evidence="17" type="ORF">RSOLAG22IIIB_05964</name>
</gene>
<dbReference type="Pfam" id="PF05730">
    <property type="entry name" value="CFEM"/>
    <property type="match status" value="1"/>
</dbReference>